<dbReference type="PANTHER" id="PTHR10545">
    <property type="entry name" value="DIAMINE N-ACETYLTRANSFERASE"/>
    <property type="match status" value="1"/>
</dbReference>
<dbReference type="OrthoDB" id="6500450at2759"/>
<dbReference type="InterPro" id="IPR051016">
    <property type="entry name" value="Diverse_Substrate_AcTransf"/>
</dbReference>
<dbReference type="GeneID" id="111247771"/>
<keyword evidence="2" id="KW-0808">Transferase</keyword>
<dbReference type="InterPro" id="IPR016181">
    <property type="entry name" value="Acyl_CoA_acyltransferase"/>
</dbReference>
<dbReference type="PANTHER" id="PTHR10545:SF29">
    <property type="entry name" value="GH14572P-RELATED"/>
    <property type="match status" value="1"/>
</dbReference>
<keyword evidence="6" id="KW-1185">Reference proteome</keyword>
<dbReference type="InterPro" id="IPR000182">
    <property type="entry name" value="GNAT_dom"/>
</dbReference>
<organism evidence="5 6">
    <name type="scientific">Varroa destructor</name>
    <name type="common">Honeybee mite</name>
    <dbReference type="NCBI Taxonomy" id="109461"/>
    <lineage>
        <taxon>Eukaryota</taxon>
        <taxon>Metazoa</taxon>
        <taxon>Ecdysozoa</taxon>
        <taxon>Arthropoda</taxon>
        <taxon>Chelicerata</taxon>
        <taxon>Arachnida</taxon>
        <taxon>Acari</taxon>
        <taxon>Parasitiformes</taxon>
        <taxon>Mesostigmata</taxon>
        <taxon>Gamasina</taxon>
        <taxon>Dermanyssoidea</taxon>
        <taxon>Varroidae</taxon>
        <taxon>Varroa</taxon>
    </lineage>
</organism>
<dbReference type="SUPFAM" id="SSF55729">
    <property type="entry name" value="Acyl-CoA N-acyltransferases (Nat)"/>
    <property type="match status" value="1"/>
</dbReference>
<evidence type="ECO:0000256" key="3">
    <source>
        <dbReference type="ARBA" id="ARBA00023315"/>
    </source>
</evidence>
<dbReference type="InParanoid" id="A0A7M7JS34"/>
<name>A0A7M7JS34_VARDE</name>
<protein>
    <recommendedName>
        <fullName evidence="4">N-acetyltransferase domain-containing protein</fullName>
    </recommendedName>
</protein>
<dbReference type="OMA" id="LRWACAN"/>
<accession>A0A7M7JS34</accession>
<reference evidence="5" key="1">
    <citation type="submission" date="2021-01" db="UniProtKB">
        <authorList>
            <consortium name="EnsemblMetazoa"/>
        </authorList>
    </citation>
    <scope>IDENTIFICATION</scope>
</reference>
<dbReference type="Pfam" id="PF00583">
    <property type="entry name" value="Acetyltransf_1"/>
    <property type="match status" value="1"/>
</dbReference>
<feature type="domain" description="N-acetyltransferase" evidence="4">
    <location>
        <begin position="10"/>
        <end position="175"/>
    </location>
</feature>
<proteinExistence type="inferred from homology"/>
<comment type="similarity">
    <text evidence="1">Belongs to the acetyltransferase family.</text>
</comment>
<dbReference type="GO" id="GO:0008080">
    <property type="term" value="F:N-acetyltransferase activity"/>
    <property type="evidence" value="ECO:0007669"/>
    <property type="project" value="TreeGrafter"/>
</dbReference>
<evidence type="ECO:0000313" key="6">
    <source>
        <dbReference type="Proteomes" id="UP000594260"/>
    </source>
</evidence>
<keyword evidence="3" id="KW-0012">Acyltransferase</keyword>
<dbReference type="CDD" id="cd04301">
    <property type="entry name" value="NAT_SF"/>
    <property type="match status" value="1"/>
</dbReference>
<sequence>MASRSTNSSLIIEDATPDDAGTIIDLIKELAIYENMLDQVKLTAAELKADLSDKQPWGLKAKVAKLLGTTGERETVGYALYFFRFDDLQGKRTVYMEDLYVRPAVRRIGIGMTLWRSVAQHGLEERCTQLQFAVLEWNKLGTDFYKKVGAFDRTLSYGVRLYRNNLTKTERKKAVLSALI</sequence>
<dbReference type="RefSeq" id="XP_022654831.1">
    <property type="nucleotide sequence ID" value="XM_022799096.1"/>
</dbReference>
<dbReference type="Proteomes" id="UP000594260">
    <property type="component" value="Unplaced"/>
</dbReference>
<evidence type="ECO:0000256" key="2">
    <source>
        <dbReference type="ARBA" id="ARBA00022679"/>
    </source>
</evidence>
<dbReference type="Gene3D" id="3.40.630.30">
    <property type="match status" value="1"/>
</dbReference>
<evidence type="ECO:0000313" key="5">
    <source>
        <dbReference type="EnsemblMetazoa" id="XP_022654831"/>
    </source>
</evidence>
<dbReference type="KEGG" id="vde:111247771"/>
<dbReference type="EnsemblMetazoa" id="XM_022799096">
    <property type="protein sequence ID" value="XP_022654831"/>
    <property type="gene ID" value="LOC111247771"/>
</dbReference>
<dbReference type="FunCoup" id="A0A7M7JS34">
    <property type="interactions" value="135"/>
</dbReference>
<dbReference type="PROSITE" id="PS51186">
    <property type="entry name" value="GNAT"/>
    <property type="match status" value="1"/>
</dbReference>
<dbReference type="FunFam" id="3.40.630.30:FF:000064">
    <property type="entry name" value="GNAT family acetyltransferase"/>
    <property type="match status" value="1"/>
</dbReference>
<evidence type="ECO:0000256" key="1">
    <source>
        <dbReference type="ARBA" id="ARBA00008694"/>
    </source>
</evidence>
<dbReference type="AlphaFoldDB" id="A0A7M7JS34"/>
<evidence type="ECO:0000259" key="4">
    <source>
        <dbReference type="PROSITE" id="PS51186"/>
    </source>
</evidence>